<evidence type="ECO:0000313" key="10">
    <source>
        <dbReference type="EMBL" id="SHH02510.1"/>
    </source>
</evidence>
<dbReference type="RefSeq" id="WP_073324480.1">
    <property type="nucleotide sequence ID" value="NZ_FQWD01000006.1"/>
</dbReference>
<dbReference type="InterPro" id="IPR017853">
    <property type="entry name" value="GH"/>
</dbReference>
<keyword evidence="5" id="KW-0326">Glycosidase</keyword>
<dbReference type="PRINTS" id="PR00132">
    <property type="entry name" value="GLHYDRLASE2"/>
</dbReference>
<dbReference type="SUPFAM" id="SSF51445">
    <property type="entry name" value="(Trans)glycosidases"/>
    <property type="match status" value="1"/>
</dbReference>
<dbReference type="GO" id="GO:0019391">
    <property type="term" value="P:glucuronoside catabolic process"/>
    <property type="evidence" value="ECO:0007669"/>
    <property type="project" value="TreeGrafter"/>
</dbReference>
<proteinExistence type="inferred from homology"/>
<evidence type="ECO:0000259" key="9">
    <source>
        <dbReference type="Pfam" id="PF02837"/>
    </source>
</evidence>
<dbReference type="Pfam" id="PF02836">
    <property type="entry name" value="Glyco_hydro_2_C"/>
    <property type="match status" value="1"/>
</dbReference>
<dbReference type="InterPro" id="IPR006102">
    <property type="entry name" value="Ig-like_GH2"/>
</dbReference>
<keyword evidence="6" id="KW-0732">Signal</keyword>
<feature type="chain" id="PRO_5013155399" description="Beta-glucuronidase" evidence="6">
    <location>
        <begin position="24"/>
        <end position="607"/>
    </location>
</feature>
<evidence type="ECO:0000256" key="5">
    <source>
        <dbReference type="ARBA" id="ARBA00023295"/>
    </source>
</evidence>
<dbReference type="Pfam" id="PF00703">
    <property type="entry name" value="Glyco_hydro_2"/>
    <property type="match status" value="1"/>
</dbReference>
<dbReference type="EC" id="3.2.1.31" evidence="2"/>
<comment type="similarity">
    <text evidence="1">Belongs to the glycosyl hydrolase 2 family.</text>
</comment>
<organism evidence="10 11">
    <name type="scientific">Marisediminitalea aggregata</name>
    <dbReference type="NCBI Taxonomy" id="634436"/>
    <lineage>
        <taxon>Bacteria</taxon>
        <taxon>Pseudomonadati</taxon>
        <taxon>Pseudomonadota</taxon>
        <taxon>Gammaproteobacteria</taxon>
        <taxon>Alteromonadales</taxon>
        <taxon>Alteromonadaceae</taxon>
        <taxon>Marisediminitalea</taxon>
    </lineage>
</organism>
<dbReference type="Gene3D" id="2.60.40.10">
    <property type="entry name" value="Immunoglobulins"/>
    <property type="match status" value="1"/>
</dbReference>
<gene>
    <name evidence="10" type="ORF">SAMN05216361_3504</name>
</gene>
<evidence type="ECO:0000256" key="1">
    <source>
        <dbReference type="ARBA" id="ARBA00007401"/>
    </source>
</evidence>
<sequence>MKLFILGWLVIYSVFLHVTHAEAQAQNEQRLPEPLIQNVSGRDTVSLDGQWTYIIDPYENGYYNHRYEPHTHGYFKNAKMTSPSQLLEYNFDTADKITVPGDWNTQEDHLYLYEGTVWYNKNFTFKKQRDQNYLLYFGAVNYKAIVYVNGNKVGEHEGGFTSFNFDITQHLKDGDNFVTVKVDNRRERDQVPTVNTDWWNYGGITRSVSIVSVPQSYLSDYRIQLSPDKGNTIKGTIVLAGPADHKGNVAISIPELGVRETVKVNKSSTTTFSFTANPALWSPDTPKLYDVEISYNGETIHDRIGFRTIETQGEDILLNGQSIFLKGISIHEESPLTSGRAWSEEDARTLLQCAKELGCNFVRLAHYPHNEHMLRVADEMGLMVWSEIPVYWTVLFDNQMVYRKAEQQLAEMIHRDINRASVIMWSMANETPSTDARLTFISSLIKQARQLDSTRLITAAMDTQSSTKNGILIDDPLASEVDIIGVNSYCGWYVSEASKCSGLKWESKYQKPIIMSELGAGALQGLHGESNERWTEEFQASVYIHNLEMVDNMSALRGLSPWILKDFRSPRRPLKHIQDFWNRKGLVSEKGIRKKAWYVLRDYYETK</sequence>
<dbReference type="STRING" id="634436.SAMN05216361_3504"/>
<dbReference type="OrthoDB" id="9758603at2"/>
<dbReference type="Gene3D" id="2.60.120.260">
    <property type="entry name" value="Galactose-binding domain-like"/>
    <property type="match status" value="1"/>
</dbReference>
<dbReference type="InterPro" id="IPR008979">
    <property type="entry name" value="Galactose-bd-like_sf"/>
</dbReference>
<feature type="domain" description="Glycoside hydrolase family 2 immunoglobulin-like beta-sandwich" evidence="7">
    <location>
        <begin position="217"/>
        <end position="307"/>
    </location>
</feature>
<accession>A0A1M5PLC9</accession>
<dbReference type="SUPFAM" id="SSF49785">
    <property type="entry name" value="Galactose-binding domain-like"/>
    <property type="match status" value="1"/>
</dbReference>
<dbReference type="InterPro" id="IPR006104">
    <property type="entry name" value="Glyco_hydro_2_N"/>
</dbReference>
<dbReference type="PANTHER" id="PTHR10066:SF67">
    <property type="entry name" value="BETA-GLUCURONIDASE"/>
    <property type="match status" value="1"/>
</dbReference>
<evidence type="ECO:0000313" key="11">
    <source>
        <dbReference type="Proteomes" id="UP000184520"/>
    </source>
</evidence>
<protein>
    <recommendedName>
        <fullName evidence="3">Beta-glucuronidase</fullName>
        <ecNumber evidence="2">3.2.1.31</ecNumber>
    </recommendedName>
</protein>
<evidence type="ECO:0000259" key="8">
    <source>
        <dbReference type="Pfam" id="PF02836"/>
    </source>
</evidence>
<dbReference type="Gene3D" id="3.20.20.80">
    <property type="entry name" value="Glycosidases"/>
    <property type="match status" value="1"/>
</dbReference>
<dbReference type="EMBL" id="FQWD01000006">
    <property type="protein sequence ID" value="SHH02510.1"/>
    <property type="molecule type" value="Genomic_DNA"/>
</dbReference>
<keyword evidence="4" id="KW-0378">Hydrolase</keyword>
<reference evidence="11" key="1">
    <citation type="submission" date="2016-11" db="EMBL/GenBank/DDBJ databases">
        <authorList>
            <person name="Varghese N."/>
            <person name="Submissions S."/>
        </authorList>
    </citation>
    <scope>NUCLEOTIDE SEQUENCE [LARGE SCALE GENOMIC DNA]</scope>
    <source>
        <strain evidence="11">CGMCC 1.8995</strain>
    </source>
</reference>
<dbReference type="GO" id="GO:0005975">
    <property type="term" value="P:carbohydrate metabolic process"/>
    <property type="evidence" value="ECO:0007669"/>
    <property type="project" value="InterPro"/>
</dbReference>
<dbReference type="GO" id="GO:0004566">
    <property type="term" value="F:beta-glucuronidase activity"/>
    <property type="evidence" value="ECO:0007669"/>
    <property type="project" value="UniProtKB-EC"/>
</dbReference>
<evidence type="ECO:0000259" key="7">
    <source>
        <dbReference type="Pfam" id="PF00703"/>
    </source>
</evidence>
<evidence type="ECO:0000256" key="2">
    <source>
        <dbReference type="ARBA" id="ARBA00012761"/>
    </source>
</evidence>
<dbReference type="SUPFAM" id="SSF49303">
    <property type="entry name" value="beta-Galactosidase/glucuronidase domain"/>
    <property type="match status" value="1"/>
</dbReference>
<dbReference type="Pfam" id="PF02837">
    <property type="entry name" value="Glyco_hydro_2_N"/>
    <property type="match status" value="1"/>
</dbReference>
<dbReference type="InterPro" id="IPR013783">
    <property type="entry name" value="Ig-like_fold"/>
</dbReference>
<evidence type="ECO:0000256" key="4">
    <source>
        <dbReference type="ARBA" id="ARBA00022801"/>
    </source>
</evidence>
<dbReference type="GO" id="GO:0030246">
    <property type="term" value="F:carbohydrate binding"/>
    <property type="evidence" value="ECO:0007669"/>
    <property type="project" value="TreeGrafter"/>
</dbReference>
<dbReference type="InterPro" id="IPR006103">
    <property type="entry name" value="Glyco_hydro_2_cat"/>
</dbReference>
<keyword evidence="11" id="KW-1185">Reference proteome</keyword>
<feature type="domain" description="Glycoside hydrolase family 2 catalytic" evidence="8">
    <location>
        <begin position="310"/>
        <end position="576"/>
    </location>
</feature>
<evidence type="ECO:0000256" key="6">
    <source>
        <dbReference type="SAM" id="SignalP"/>
    </source>
</evidence>
<dbReference type="Proteomes" id="UP000184520">
    <property type="component" value="Unassembled WGS sequence"/>
</dbReference>
<evidence type="ECO:0000256" key="3">
    <source>
        <dbReference type="ARBA" id="ARBA00016205"/>
    </source>
</evidence>
<name>A0A1M5PLC9_9ALTE</name>
<dbReference type="InterPro" id="IPR036156">
    <property type="entry name" value="Beta-gal/glucu_dom_sf"/>
</dbReference>
<feature type="domain" description="Glycosyl hydrolases family 2 sugar binding" evidence="9">
    <location>
        <begin position="46"/>
        <end position="214"/>
    </location>
</feature>
<feature type="signal peptide" evidence="6">
    <location>
        <begin position="1"/>
        <end position="23"/>
    </location>
</feature>
<dbReference type="InterPro" id="IPR006101">
    <property type="entry name" value="Glyco_hydro_2"/>
</dbReference>
<dbReference type="AlphaFoldDB" id="A0A1M5PLC9"/>
<dbReference type="PANTHER" id="PTHR10066">
    <property type="entry name" value="BETA-GLUCURONIDASE"/>
    <property type="match status" value="1"/>
</dbReference>